<evidence type="ECO:0000256" key="4">
    <source>
        <dbReference type="ARBA" id="ARBA00022989"/>
    </source>
</evidence>
<dbReference type="GO" id="GO:0005794">
    <property type="term" value="C:Golgi apparatus"/>
    <property type="evidence" value="ECO:0007669"/>
    <property type="project" value="TreeGrafter"/>
</dbReference>
<comment type="similarity">
    <text evidence="10">Belongs to the DHHC palmitoyltransferase family.</text>
</comment>
<dbReference type="Proteomes" id="UP000246121">
    <property type="component" value="Unassembled WGS sequence"/>
</dbReference>
<name>A0A2V2VXZ6_TRYCR</name>
<evidence type="ECO:0000313" key="12">
    <source>
        <dbReference type="EMBL" id="PWV00717.1"/>
    </source>
</evidence>
<reference evidence="12 13" key="1">
    <citation type="journal article" date="2018" name="Microb. Genom.">
        <title>Expanding an expanded genome: long-read sequencing of Trypanosoma cruzi.</title>
        <authorList>
            <person name="Berna L."/>
            <person name="Rodriguez M."/>
            <person name="Chiribao M.L."/>
            <person name="Parodi-Talice A."/>
            <person name="Pita S."/>
            <person name="Rijo G."/>
            <person name="Alvarez-Valin F."/>
            <person name="Robello C."/>
        </authorList>
    </citation>
    <scope>NUCLEOTIDE SEQUENCE [LARGE SCALE GENOMIC DNA]</scope>
    <source>
        <strain evidence="12 13">Dm28c</strain>
    </source>
</reference>
<dbReference type="InterPro" id="IPR001594">
    <property type="entry name" value="Palmitoyltrfase_DHHC"/>
</dbReference>
<dbReference type="GO" id="GO:0019706">
    <property type="term" value="F:protein-cysteine S-palmitoyltransferase activity"/>
    <property type="evidence" value="ECO:0007669"/>
    <property type="project" value="UniProtKB-EC"/>
</dbReference>
<evidence type="ECO:0000259" key="11">
    <source>
        <dbReference type="Pfam" id="PF01529"/>
    </source>
</evidence>
<dbReference type="VEuPathDB" id="TriTrypDB:ECC02_006279"/>
<accession>A0A2V2VXZ6</accession>
<evidence type="ECO:0000256" key="8">
    <source>
        <dbReference type="ARBA" id="ARBA00023315"/>
    </source>
</evidence>
<dbReference type="VEuPathDB" id="TriTrypDB:C4B63_6g403"/>
<proteinExistence type="inferred from homology"/>
<dbReference type="VEuPathDB" id="TriTrypDB:TcCL_ESM09788"/>
<comment type="catalytic activity">
    <reaction evidence="9 10">
        <text>L-cysteinyl-[protein] + hexadecanoyl-CoA = S-hexadecanoyl-L-cysteinyl-[protein] + CoA</text>
        <dbReference type="Rhea" id="RHEA:36683"/>
        <dbReference type="Rhea" id="RHEA-COMP:10131"/>
        <dbReference type="Rhea" id="RHEA-COMP:11032"/>
        <dbReference type="ChEBI" id="CHEBI:29950"/>
        <dbReference type="ChEBI" id="CHEBI:57287"/>
        <dbReference type="ChEBI" id="CHEBI:57379"/>
        <dbReference type="ChEBI" id="CHEBI:74151"/>
        <dbReference type="EC" id="2.3.1.225"/>
    </reaction>
</comment>
<feature type="transmembrane region" description="Helical" evidence="10">
    <location>
        <begin position="212"/>
        <end position="230"/>
    </location>
</feature>
<keyword evidence="7" id="KW-0449">Lipoprotein</keyword>
<gene>
    <name evidence="12" type="ORF">C4B63_6g403</name>
</gene>
<evidence type="ECO:0000256" key="7">
    <source>
        <dbReference type="ARBA" id="ARBA00023288"/>
    </source>
</evidence>
<evidence type="ECO:0000256" key="1">
    <source>
        <dbReference type="ARBA" id="ARBA00004127"/>
    </source>
</evidence>
<dbReference type="PANTHER" id="PTHR22883:SF43">
    <property type="entry name" value="PALMITOYLTRANSFERASE APP"/>
    <property type="match status" value="1"/>
</dbReference>
<dbReference type="AlphaFoldDB" id="A0A2V2VXZ6"/>
<dbReference type="VEuPathDB" id="TriTrypDB:BCY84_15840"/>
<dbReference type="EMBL" id="PRFA01000006">
    <property type="protein sequence ID" value="PWV00717.1"/>
    <property type="molecule type" value="Genomic_DNA"/>
</dbReference>
<evidence type="ECO:0000256" key="3">
    <source>
        <dbReference type="ARBA" id="ARBA00022692"/>
    </source>
</evidence>
<comment type="subcellular location">
    <subcellularLocation>
        <location evidence="1">Endomembrane system</location>
        <topology evidence="1">Multi-pass membrane protein</topology>
    </subcellularLocation>
</comment>
<dbReference type="PANTHER" id="PTHR22883">
    <property type="entry name" value="ZINC FINGER DHHC DOMAIN CONTAINING PROTEIN"/>
    <property type="match status" value="1"/>
</dbReference>
<dbReference type="VEuPathDB" id="TriTrypDB:TcCLB.507077.20"/>
<evidence type="ECO:0000256" key="10">
    <source>
        <dbReference type="RuleBase" id="RU079119"/>
    </source>
</evidence>
<feature type="transmembrane region" description="Helical" evidence="10">
    <location>
        <begin position="163"/>
        <end position="192"/>
    </location>
</feature>
<keyword evidence="3 10" id="KW-0812">Transmembrane</keyword>
<keyword evidence="4 10" id="KW-1133">Transmembrane helix</keyword>
<dbReference type="VEuPathDB" id="TriTrypDB:TCSYLVIO_002628"/>
<dbReference type="VEuPathDB" id="TriTrypDB:TcBrA4_0078290"/>
<feature type="transmembrane region" description="Helical" evidence="10">
    <location>
        <begin position="319"/>
        <end position="344"/>
    </location>
</feature>
<dbReference type="PROSITE" id="PS50216">
    <property type="entry name" value="DHHC"/>
    <property type="match status" value="1"/>
</dbReference>
<evidence type="ECO:0000256" key="6">
    <source>
        <dbReference type="ARBA" id="ARBA00023139"/>
    </source>
</evidence>
<evidence type="ECO:0000313" key="13">
    <source>
        <dbReference type="Proteomes" id="UP000246121"/>
    </source>
</evidence>
<organism evidence="12 13">
    <name type="scientific">Trypanosoma cruzi</name>
    <dbReference type="NCBI Taxonomy" id="5693"/>
    <lineage>
        <taxon>Eukaryota</taxon>
        <taxon>Discoba</taxon>
        <taxon>Euglenozoa</taxon>
        <taxon>Kinetoplastea</taxon>
        <taxon>Metakinetoplastina</taxon>
        <taxon>Trypanosomatida</taxon>
        <taxon>Trypanosomatidae</taxon>
        <taxon>Trypanosoma</taxon>
        <taxon>Schizotrypanum</taxon>
    </lineage>
</organism>
<dbReference type="Pfam" id="PF01529">
    <property type="entry name" value="DHHC"/>
    <property type="match status" value="1"/>
</dbReference>
<feature type="transmembrane region" description="Helical" evidence="10">
    <location>
        <begin position="356"/>
        <end position="383"/>
    </location>
</feature>
<sequence length="436" mass="49374">MGPIRVERAPVVGRVYSVICPVCSNNVTFDCLSRSVYGIQCHFCHTVIDLRNPSVPLPLNDTGVLAEDVNGDFFFSPEVEESGRGSATTQLSMVLADFAEQQLKEMPTTMGGEARQAFSARRIQALSERFSFLYPLVHVIEYIVFGTKPVARIGHVRIFRKRLLFFWPVNIPVTKTSVSYSAPLTVAILLYLMTTFYTKSLDDEWMWCMHRFVTFFLVLFMVLLVCCVYTDPGFVRPAYLETNGSHMGELTLKEIEAKQRESRWEMVNGQPEERKWCSTCEIYRPVRAAHCYLCGLCVHDHDHHCSVIGVCVGRRNVRVFLFFVITTALLALLPGLSLLVKLFLDANSLTARQLGIGLLLIAVLLGLGLVVGFLGLTMLYSLAVETTTRERLQNTYANKKNPFNRGLLRNIFWHMCHRSLPSLFDDDFVQLCATQV</sequence>
<dbReference type="VEuPathDB" id="TriTrypDB:TcCLB.510899.50"/>
<dbReference type="VEuPathDB" id="TriTrypDB:Tc_MARK_1360"/>
<dbReference type="GO" id="GO:0005783">
    <property type="term" value="C:endoplasmic reticulum"/>
    <property type="evidence" value="ECO:0007669"/>
    <property type="project" value="TreeGrafter"/>
</dbReference>
<keyword evidence="8 10" id="KW-0012">Acyltransferase</keyword>
<dbReference type="VEuPathDB" id="TriTrypDB:C3747_10g107"/>
<comment type="domain">
    <text evidence="10">The DHHC domain is required for palmitoyltransferase activity.</text>
</comment>
<keyword evidence="5 10" id="KW-0472">Membrane</keyword>
<comment type="caution">
    <text evidence="12">The sequence shown here is derived from an EMBL/GenBank/DDBJ whole genome shotgun (WGS) entry which is preliminary data.</text>
</comment>
<dbReference type="EC" id="2.3.1.225" evidence="10"/>
<evidence type="ECO:0000256" key="2">
    <source>
        <dbReference type="ARBA" id="ARBA00022679"/>
    </source>
</evidence>
<keyword evidence="2 10" id="KW-0808">Transferase</keyword>
<evidence type="ECO:0000256" key="5">
    <source>
        <dbReference type="ARBA" id="ARBA00023136"/>
    </source>
</evidence>
<dbReference type="VEuPathDB" id="TriTrypDB:TcYC6_0012540"/>
<dbReference type="InterPro" id="IPR039859">
    <property type="entry name" value="PFA4/ZDH16/20/ERF2-like"/>
</dbReference>
<evidence type="ECO:0000256" key="9">
    <source>
        <dbReference type="ARBA" id="ARBA00048048"/>
    </source>
</evidence>
<dbReference type="VEuPathDB" id="TriTrypDB:TcG_04752"/>
<protein>
    <recommendedName>
        <fullName evidence="10">Palmitoyltransferase</fullName>
        <ecNumber evidence="10">2.3.1.225</ecNumber>
    </recommendedName>
</protein>
<feature type="domain" description="Palmitoyltransferase DHHC" evidence="11">
    <location>
        <begin position="272"/>
        <end position="394"/>
    </location>
</feature>
<dbReference type="GO" id="GO:0006612">
    <property type="term" value="P:protein targeting to membrane"/>
    <property type="evidence" value="ECO:0007669"/>
    <property type="project" value="TreeGrafter"/>
</dbReference>
<keyword evidence="6" id="KW-0564">Palmitate</keyword>